<proteinExistence type="predicted"/>
<feature type="transmembrane region" description="Helical" evidence="8">
    <location>
        <begin position="190"/>
        <end position="209"/>
    </location>
</feature>
<name>A0A5E4TGL9_9BURK</name>
<dbReference type="CDD" id="cd17369">
    <property type="entry name" value="MFS_ShiA_like"/>
    <property type="match status" value="1"/>
</dbReference>
<keyword evidence="6 8" id="KW-0472">Membrane</keyword>
<dbReference type="AlphaFoldDB" id="A0A5E4TGL9"/>
<feature type="transmembrane region" description="Helical" evidence="8">
    <location>
        <begin position="375"/>
        <end position="399"/>
    </location>
</feature>
<evidence type="ECO:0000313" key="11">
    <source>
        <dbReference type="Proteomes" id="UP000333828"/>
    </source>
</evidence>
<sequence>MTHVATSASDASMQTRAVTAATIGTALEWFDFTLYGALAATLLPKLFFPAMEPTSALLASLATFGVGLAARPLGAVICGSLGDKFGRRNLMLATVSVMGVASVLMGLLPTYAQIGVWAPILLVVLRIVQGFALGGESTGGQLMAIEHASPDRRGRYSGLLGICSPVSQILANAALFGLSASLSTEAFESWGWRVPFVMSVLLVIVGVYIRLKVHETPAFAAMKQATQVVKVSNPLRDAVRLHYKPLIRWTLFFCGPAAIFYLIVVFSLSYITKTLGVPKQTAFMLLMGANIFAIFGALIGGALSDRIGRKKALAIGSCATLLISLVYFSVLETRCFVPMLLIMGLFLGFTQYQSGIQPVAFAEAFPTNVRYSGSALAYTGANLLTGGPMPMVAVWLLSISNGSPWAVVALCAVLNVISLAAILIGPETRGIDMHRTDSTLALTGDAAEVEHLATLGSGSGSGNGIAANVSRATPVESAHGMRNSH</sequence>
<protein>
    <submittedName>
        <fullName evidence="10">Inner membrane metabolite transport protein YhjE</fullName>
    </submittedName>
</protein>
<evidence type="ECO:0000256" key="4">
    <source>
        <dbReference type="ARBA" id="ARBA00022692"/>
    </source>
</evidence>
<feature type="transmembrane region" description="Helical" evidence="8">
    <location>
        <begin position="114"/>
        <end position="135"/>
    </location>
</feature>
<feature type="transmembrane region" description="Helical" evidence="8">
    <location>
        <begin position="246"/>
        <end position="271"/>
    </location>
</feature>
<feature type="transmembrane region" description="Helical" evidence="8">
    <location>
        <begin position="312"/>
        <end position="330"/>
    </location>
</feature>
<keyword evidence="5 8" id="KW-1133">Transmembrane helix</keyword>
<feature type="transmembrane region" description="Helical" evidence="8">
    <location>
        <begin position="56"/>
        <end position="78"/>
    </location>
</feature>
<accession>A0A5E4TGL9</accession>
<reference evidence="10 11" key="1">
    <citation type="submission" date="2019-08" db="EMBL/GenBank/DDBJ databases">
        <authorList>
            <person name="Peeters C."/>
        </authorList>
    </citation>
    <scope>NUCLEOTIDE SEQUENCE [LARGE SCALE GENOMIC DNA]</scope>
    <source>
        <strain evidence="10 11">LMG 31115</strain>
    </source>
</reference>
<dbReference type="EMBL" id="CABPSI010000002">
    <property type="protein sequence ID" value="VVD86392.1"/>
    <property type="molecule type" value="Genomic_DNA"/>
</dbReference>
<evidence type="ECO:0000313" key="10">
    <source>
        <dbReference type="EMBL" id="VVD86392.1"/>
    </source>
</evidence>
<keyword evidence="4 8" id="KW-0812">Transmembrane</keyword>
<dbReference type="InterPro" id="IPR011701">
    <property type="entry name" value="MFS"/>
</dbReference>
<feature type="region of interest" description="Disordered" evidence="7">
    <location>
        <begin position="466"/>
        <end position="485"/>
    </location>
</feature>
<dbReference type="SUPFAM" id="SSF103473">
    <property type="entry name" value="MFS general substrate transporter"/>
    <property type="match status" value="1"/>
</dbReference>
<evidence type="ECO:0000256" key="2">
    <source>
        <dbReference type="ARBA" id="ARBA00022448"/>
    </source>
</evidence>
<dbReference type="InterPro" id="IPR036259">
    <property type="entry name" value="MFS_trans_sf"/>
</dbReference>
<keyword evidence="2" id="KW-0813">Transport</keyword>
<dbReference type="Pfam" id="PF07690">
    <property type="entry name" value="MFS_1"/>
    <property type="match status" value="1"/>
</dbReference>
<evidence type="ECO:0000256" key="5">
    <source>
        <dbReference type="ARBA" id="ARBA00022989"/>
    </source>
</evidence>
<evidence type="ECO:0000256" key="7">
    <source>
        <dbReference type="SAM" id="MobiDB-lite"/>
    </source>
</evidence>
<evidence type="ECO:0000256" key="3">
    <source>
        <dbReference type="ARBA" id="ARBA00022475"/>
    </source>
</evidence>
<feature type="domain" description="Major facilitator superfamily (MFS) profile" evidence="9">
    <location>
        <begin position="17"/>
        <end position="429"/>
    </location>
</feature>
<organism evidence="10 11">
    <name type="scientific">Pandoraea iniqua</name>
    <dbReference type="NCBI Taxonomy" id="2508288"/>
    <lineage>
        <taxon>Bacteria</taxon>
        <taxon>Pseudomonadati</taxon>
        <taxon>Pseudomonadota</taxon>
        <taxon>Betaproteobacteria</taxon>
        <taxon>Burkholderiales</taxon>
        <taxon>Burkholderiaceae</taxon>
        <taxon>Pandoraea</taxon>
    </lineage>
</organism>
<feature type="transmembrane region" description="Helical" evidence="8">
    <location>
        <begin position="283"/>
        <end position="303"/>
    </location>
</feature>
<feature type="transmembrane region" description="Helical" evidence="8">
    <location>
        <begin position="336"/>
        <end position="354"/>
    </location>
</feature>
<dbReference type="InterPro" id="IPR005829">
    <property type="entry name" value="Sugar_transporter_CS"/>
</dbReference>
<comment type="subcellular location">
    <subcellularLocation>
        <location evidence="1">Cell membrane</location>
        <topology evidence="1">Multi-pass membrane protein</topology>
    </subcellularLocation>
</comment>
<dbReference type="GO" id="GO:0005886">
    <property type="term" value="C:plasma membrane"/>
    <property type="evidence" value="ECO:0007669"/>
    <property type="project" value="UniProtKB-SubCell"/>
</dbReference>
<gene>
    <name evidence="10" type="primary">yhjE_2</name>
    <name evidence="10" type="ORF">PIN31115_01359</name>
</gene>
<dbReference type="RefSeq" id="WP_150683470.1">
    <property type="nucleotide sequence ID" value="NZ_CABPSI010000002.1"/>
</dbReference>
<evidence type="ECO:0000259" key="9">
    <source>
        <dbReference type="PROSITE" id="PS50850"/>
    </source>
</evidence>
<dbReference type="PANTHER" id="PTHR43045">
    <property type="entry name" value="SHIKIMATE TRANSPORTER"/>
    <property type="match status" value="1"/>
</dbReference>
<dbReference type="GO" id="GO:0022857">
    <property type="term" value="F:transmembrane transporter activity"/>
    <property type="evidence" value="ECO:0007669"/>
    <property type="project" value="InterPro"/>
</dbReference>
<dbReference type="PROSITE" id="PS50850">
    <property type="entry name" value="MFS"/>
    <property type="match status" value="1"/>
</dbReference>
<feature type="transmembrane region" description="Helical" evidence="8">
    <location>
        <begin position="405"/>
        <end position="425"/>
    </location>
</feature>
<feature type="transmembrane region" description="Helical" evidence="8">
    <location>
        <begin position="90"/>
        <end position="108"/>
    </location>
</feature>
<dbReference type="InterPro" id="IPR020846">
    <property type="entry name" value="MFS_dom"/>
</dbReference>
<dbReference type="Proteomes" id="UP000333828">
    <property type="component" value="Unassembled WGS sequence"/>
</dbReference>
<feature type="transmembrane region" description="Helical" evidence="8">
    <location>
        <begin position="156"/>
        <end position="178"/>
    </location>
</feature>
<evidence type="ECO:0000256" key="8">
    <source>
        <dbReference type="SAM" id="Phobius"/>
    </source>
</evidence>
<dbReference type="PROSITE" id="PS00216">
    <property type="entry name" value="SUGAR_TRANSPORT_1"/>
    <property type="match status" value="1"/>
</dbReference>
<evidence type="ECO:0000256" key="6">
    <source>
        <dbReference type="ARBA" id="ARBA00023136"/>
    </source>
</evidence>
<evidence type="ECO:0000256" key="1">
    <source>
        <dbReference type="ARBA" id="ARBA00004651"/>
    </source>
</evidence>
<keyword evidence="11" id="KW-1185">Reference proteome</keyword>
<dbReference type="PANTHER" id="PTHR43045:SF1">
    <property type="entry name" value="SHIKIMATE TRANSPORTER"/>
    <property type="match status" value="1"/>
</dbReference>
<dbReference type="Gene3D" id="1.20.1250.20">
    <property type="entry name" value="MFS general substrate transporter like domains"/>
    <property type="match status" value="2"/>
</dbReference>
<keyword evidence="3" id="KW-1003">Cell membrane</keyword>